<evidence type="ECO:0000313" key="3">
    <source>
        <dbReference type="EMBL" id="AEO60301.1"/>
    </source>
</evidence>
<evidence type="ECO:0000256" key="2">
    <source>
        <dbReference type="ARBA" id="ARBA00023128"/>
    </source>
</evidence>
<keyword evidence="4" id="KW-1185">Reference proteome</keyword>
<sequence>RLWKVILILDLKSYAFTIKKVKYLSYIIEVGAQVYLDLEKLVTICDFLGFANFYRDFIPNFSRLIELLI</sequence>
<dbReference type="SUPFAM" id="SSF56672">
    <property type="entry name" value="DNA/RNA polymerases"/>
    <property type="match status" value="1"/>
</dbReference>
<keyword evidence="2" id="KW-0496">Mitochondrion</keyword>
<dbReference type="eggNOG" id="ENOG502RKI6">
    <property type="taxonomic scope" value="Eukaryota"/>
</dbReference>
<dbReference type="InParanoid" id="G2QIC7"/>
<protein>
    <recommendedName>
        <fullName evidence="5">Reverse transcriptase domain-containing protein</fullName>
    </recommendedName>
</protein>
<comment type="subcellular location">
    <subcellularLocation>
        <location evidence="1">Mitochondrion</location>
    </subcellularLocation>
</comment>
<organism evidence="3 4">
    <name type="scientific">Thermothelomyces thermophilus (strain ATCC 42464 / BCRC 31852 / DSM 1799)</name>
    <name type="common">Sporotrichum thermophile</name>
    <dbReference type="NCBI Taxonomy" id="573729"/>
    <lineage>
        <taxon>Eukaryota</taxon>
        <taxon>Fungi</taxon>
        <taxon>Dikarya</taxon>
        <taxon>Ascomycota</taxon>
        <taxon>Pezizomycotina</taxon>
        <taxon>Sordariomycetes</taxon>
        <taxon>Sordariomycetidae</taxon>
        <taxon>Sordariales</taxon>
        <taxon>Chaetomiaceae</taxon>
        <taxon>Thermothelomyces</taxon>
    </lineage>
</organism>
<dbReference type="OrthoDB" id="5599418at2759"/>
<evidence type="ECO:0008006" key="5">
    <source>
        <dbReference type="Google" id="ProtNLM"/>
    </source>
</evidence>
<dbReference type="EMBL" id="CP003006">
    <property type="protein sequence ID" value="AEO60301.1"/>
    <property type="molecule type" value="Genomic_DNA"/>
</dbReference>
<dbReference type="GeneID" id="11511306"/>
<dbReference type="InterPro" id="IPR043502">
    <property type="entry name" value="DNA/RNA_pol_sf"/>
</dbReference>
<dbReference type="Proteomes" id="UP000007322">
    <property type="component" value="Chromosome 5"/>
</dbReference>
<proteinExistence type="predicted"/>
<dbReference type="Gene3D" id="3.30.70.270">
    <property type="match status" value="1"/>
</dbReference>
<dbReference type="HOGENOM" id="CLU_2783028_0_0_1"/>
<dbReference type="InterPro" id="IPR043128">
    <property type="entry name" value="Rev_trsase/Diguanyl_cyclase"/>
</dbReference>
<dbReference type="RefSeq" id="XP_003665546.1">
    <property type="nucleotide sequence ID" value="XM_003665498.1"/>
</dbReference>
<gene>
    <name evidence="3" type="ORF">MYCTH_2066299</name>
</gene>
<reference evidence="3 4" key="1">
    <citation type="journal article" date="2011" name="Nat. Biotechnol.">
        <title>Comparative genomic analysis of the thermophilic biomass-degrading fungi Myceliophthora thermophila and Thielavia terrestris.</title>
        <authorList>
            <person name="Berka R.M."/>
            <person name="Grigoriev I.V."/>
            <person name="Otillar R."/>
            <person name="Salamov A."/>
            <person name="Grimwood J."/>
            <person name="Reid I."/>
            <person name="Ishmael N."/>
            <person name="John T."/>
            <person name="Darmond C."/>
            <person name="Moisan M.-C."/>
            <person name="Henrissat B."/>
            <person name="Coutinho P.M."/>
            <person name="Lombard V."/>
            <person name="Natvig D.O."/>
            <person name="Lindquist E."/>
            <person name="Schmutz J."/>
            <person name="Lucas S."/>
            <person name="Harris P."/>
            <person name="Powlowski J."/>
            <person name="Bellemare A."/>
            <person name="Taylor D."/>
            <person name="Butler G."/>
            <person name="de Vries R.P."/>
            <person name="Allijn I.E."/>
            <person name="van den Brink J."/>
            <person name="Ushinsky S."/>
            <person name="Storms R."/>
            <person name="Powell A.J."/>
            <person name="Paulsen I.T."/>
            <person name="Elbourne L.D.H."/>
            <person name="Baker S.E."/>
            <person name="Magnuson J."/>
            <person name="LaBoissiere S."/>
            <person name="Clutterbuck A.J."/>
            <person name="Martinez D."/>
            <person name="Wogulis M."/>
            <person name="de Leon A.L."/>
            <person name="Rey M.W."/>
            <person name="Tsang A."/>
        </authorList>
    </citation>
    <scope>NUCLEOTIDE SEQUENCE [LARGE SCALE GENOMIC DNA]</scope>
    <source>
        <strain evidence="4">ATCC 42464 / BCRC 31852 / DSM 1799</strain>
    </source>
</reference>
<dbReference type="VEuPathDB" id="FungiDB:MYCTH_2066299"/>
<accession>G2QIC7</accession>
<dbReference type="AlphaFoldDB" id="G2QIC7"/>
<dbReference type="GO" id="GO:0005739">
    <property type="term" value="C:mitochondrion"/>
    <property type="evidence" value="ECO:0007669"/>
    <property type="project" value="UniProtKB-SubCell"/>
</dbReference>
<dbReference type="KEGG" id="mtm:MYCTH_2066299"/>
<evidence type="ECO:0000313" key="4">
    <source>
        <dbReference type="Proteomes" id="UP000007322"/>
    </source>
</evidence>
<feature type="non-terminal residue" evidence="3">
    <location>
        <position position="1"/>
    </location>
</feature>
<evidence type="ECO:0000256" key="1">
    <source>
        <dbReference type="ARBA" id="ARBA00004173"/>
    </source>
</evidence>
<name>G2QIC7_THET4</name>